<dbReference type="Proteomes" id="UP000043316">
    <property type="component" value="Unassembled WGS sequence"/>
</dbReference>
<dbReference type="NCBIfam" id="TIGR03293">
    <property type="entry name" value="PhnG_redo"/>
    <property type="match status" value="1"/>
</dbReference>
<dbReference type="EMBL" id="CWJI01000011">
    <property type="protein sequence ID" value="CRY56133.1"/>
    <property type="molecule type" value="Genomic_DNA"/>
</dbReference>
<evidence type="ECO:0000313" key="2">
    <source>
        <dbReference type="Proteomes" id="UP000043316"/>
    </source>
</evidence>
<proteinExistence type="predicted"/>
<dbReference type="RefSeq" id="WP_053010003.1">
    <property type="nucleotide sequence ID" value="NZ_CWJI01000011.1"/>
</dbReference>
<dbReference type="InterPro" id="IPR009609">
    <property type="entry name" value="Phosphonate_metab_PhnG"/>
</dbReference>
<accession>A0A0H5LY91</accession>
<evidence type="ECO:0000313" key="1">
    <source>
        <dbReference type="EMBL" id="CRY56133.1"/>
    </source>
</evidence>
<sequence>MDSTTTTRQGWMSVLAHSQPAELLAHWQPLNLSPAYQVIRAPEIGLNQLQARMGATGRRFILGDMTITRAVIKLNDSADIYGYSYIAGRNKAHAELCALLDALLQLSTLNRHPATAQGKPAGLNELLLSTVIHPLAAAQQERRQQRARAIATSKVDFFTLVRGED</sequence>
<dbReference type="GO" id="GO:0015716">
    <property type="term" value="P:organic phosphonate transport"/>
    <property type="evidence" value="ECO:0007669"/>
    <property type="project" value="InterPro"/>
</dbReference>
<dbReference type="Pfam" id="PF06754">
    <property type="entry name" value="PhnG"/>
    <property type="match status" value="1"/>
</dbReference>
<dbReference type="AlphaFoldDB" id="A0A0H5LY91"/>
<dbReference type="GO" id="GO:0019634">
    <property type="term" value="P:organic phosphonate metabolic process"/>
    <property type="evidence" value="ECO:0007669"/>
    <property type="project" value="InterPro"/>
</dbReference>
<reference evidence="2" key="1">
    <citation type="submission" date="2015-03" db="EMBL/GenBank/DDBJ databases">
        <authorList>
            <consortium name="Pathogen Informatics"/>
        </authorList>
    </citation>
    <scope>NUCLEOTIDE SEQUENCE [LARGE SCALE GENOMIC DNA]</scope>
    <source>
        <strain evidence="2">R148</strain>
    </source>
</reference>
<organism evidence="1 2">
    <name type="scientific">Yersinia intermedia</name>
    <dbReference type="NCBI Taxonomy" id="631"/>
    <lineage>
        <taxon>Bacteria</taxon>
        <taxon>Pseudomonadati</taxon>
        <taxon>Pseudomonadota</taxon>
        <taxon>Gammaproteobacteria</taxon>
        <taxon>Enterobacterales</taxon>
        <taxon>Yersiniaceae</taxon>
        <taxon>Yersinia</taxon>
    </lineage>
</organism>
<name>A0A0H5LY91_YERIN</name>
<gene>
    <name evidence="1" type="primary">phnG</name>
    <name evidence="1" type="ORF">ERS008476_03158</name>
</gene>
<protein>
    <submittedName>
        <fullName evidence="1">PhnG protein</fullName>
    </submittedName>
</protein>